<sequence length="1185" mass="127804">MSRLVDAPGLAAVLAESDPFRPSTEVKLEQVKNLLVAFDNIGPAFCYGGVHRAVLQLYLGCNWEWESTNNLALEVLRLLLEGCTTTPEGLDPFDVEGLVEIAAVLGDTISDVLEAGMKEKFGAAVHHSLEALFSITRYFGNPKSEAIKCRLWEPEVDLPSSLIELAQLPMAAWGHDASQDQGGVLYRNEPLERYLSSCNNIVRVTNSLLQMGSAADFTATLMKHGELMKRPDIYAAFRELLQVGCDVLYTRRYRELVGDTPEYKASGAAMIRNIFSMIGHGAYWAGARAIADWRDAGWEPVLQRIKSDRTYRGPYHRYFGQMSSYLLEALPAFRGADGDAFGGEAFRFGEKLMEITLQLSRPAGSPASLPLDRPRDPSSLVENHLRRPTGQAIGPDGEPVNTFEVQTTVRTYQKRCAKCGKDEAQLAQEAAAAAAAGAASGGAADGGQEALGAGAPKLRNCAKCRRACYCSRECQVEHWDSTLTARNETGCGELNAVCCQLQINPNVIQDVCNTKELYCTYEGSTSRCAPVPAGCGEEGADCCPGATPYCRAPNTACLPTNMSAAADNQPDIPTKCIQMLPESCGQPNGLCQGSQTSWPDGPVPACPADKQICPAGYYCFRVFEDRVGVCLQPPPNCGQQDARCCPPGIYGPPGSPRNVTGFSCEGKDIKCAGWGGMPGAGVCTFWPSPPDCGLPGKKCCLDPYHNWMDSSEPPPVCDRIPCHIHQQGGPKGSYCQGEYNNGTCVENPADCGQLGKACCRSLSELKRAQGLRSGYTVPGGCCSSYKCDAGLYCPFMDEREPACKTWLSDPAFAAWEDALSLLPKYAVAAVQGELRAWLRGLPPFPLEALLPPGSSNGSSRNSAGSASDNSSSSSRSSTQPFHGSSSAELWRAYLLLSFLAHGYMWCDGPDVPPLLPARLAAPCTYNLLNWQRLDPAGPVQLGNIACLHNFLGGLDEEWFRLVHIQIEQQAAGAVAGLPAAQAAAAAGDGDGVRSAVELVTSALIAMQATLSRMGEKCDPAIYYQRVRLPMSGWRNNPELPGGLVYEGLFGGQPQQFYGETGAQSAILHALDAALGIRHDQCSWLAAYLRDMRQHMPPAHRAFVAQLEAGTSLRSAVEGAPGNRALRDAYNECVHELERFRSQHKAFAFNYIAKHSKKADETGTGGSDFMPALQGYRDATARHRLP</sequence>
<feature type="binding site" description="proximal binding residue" evidence="6">
    <location>
        <position position="1143"/>
    </location>
    <ligand>
        <name>heme b</name>
        <dbReference type="ChEBI" id="CHEBI:60344"/>
    </ligand>
    <ligandPart>
        <name>Fe</name>
        <dbReference type="ChEBI" id="CHEBI:18248"/>
    </ligandPart>
</feature>
<name>A0AAD5DSG5_9CHLO</name>
<evidence type="ECO:0000256" key="2">
    <source>
        <dbReference type="ARBA" id="ARBA00022723"/>
    </source>
</evidence>
<dbReference type="InterPro" id="IPR037217">
    <property type="entry name" value="Trp/Indoleamine_2_3_dOase-like"/>
</dbReference>
<keyword evidence="4" id="KW-0862">Zinc</keyword>
<dbReference type="PANTHER" id="PTHR28657:SF5">
    <property type="entry name" value="INDOLEAMINE 2,3-DIOXYGENASE"/>
    <property type="match status" value="1"/>
</dbReference>
<evidence type="ECO:0000256" key="7">
    <source>
        <dbReference type="PROSITE-ProRule" id="PRU00134"/>
    </source>
</evidence>
<evidence type="ECO:0000256" key="4">
    <source>
        <dbReference type="ARBA" id="ARBA00022833"/>
    </source>
</evidence>
<dbReference type="EMBL" id="JADXDR010000043">
    <property type="protein sequence ID" value="KAI7843115.1"/>
    <property type="molecule type" value="Genomic_DNA"/>
</dbReference>
<evidence type="ECO:0000313" key="10">
    <source>
        <dbReference type="EMBL" id="KAI7843115.1"/>
    </source>
</evidence>
<evidence type="ECO:0000256" key="3">
    <source>
        <dbReference type="ARBA" id="ARBA00022771"/>
    </source>
</evidence>
<dbReference type="Gene3D" id="6.10.140.2220">
    <property type="match status" value="1"/>
</dbReference>
<feature type="compositionally biased region" description="Low complexity" evidence="8">
    <location>
        <begin position="853"/>
        <end position="877"/>
    </location>
</feature>
<dbReference type="GO" id="GO:0016702">
    <property type="term" value="F:oxidoreductase activity, acting on single donors with incorporation of molecular oxygen, incorporation of two atoms of oxygen"/>
    <property type="evidence" value="ECO:0007669"/>
    <property type="project" value="UniProtKB-ARBA"/>
</dbReference>
<gene>
    <name evidence="10" type="ORF">COHA_003286</name>
</gene>
<feature type="region of interest" description="Disordered" evidence="8">
    <location>
        <begin position="853"/>
        <end position="883"/>
    </location>
</feature>
<keyword evidence="5 6" id="KW-0408">Iron</keyword>
<dbReference type="PROSITE" id="PS50865">
    <property type="entry name" value="ZF_MYND_2"/>
    <property type="match status" value="1"/>
</dbReference>
<reference evidence="10" key="1">
    <citation type="submission" date="2020-11" db="EMBL/GenBank/DDBJ databases">
        <title>Chlorella ohadii genome sequencing and assembly.</title>
        <authorList>
            <person name="Murik O."/>
            <person name="Treves H."/>
            <person name="Kedem I."/>
            <person name="Shotland Y."/>
            <person name="Kaplan A."/>
        </authorList>
    </citation>
    <scope>NUCLEOTIDE SEQUENCE</scope>
    <source>
        <strain evidence="10">1</strain>
    </source>
</reference>
<dbReference type="SUPFAM" id="SSF140959">
    <property type="entry name" value="Indolic compounds 2,3-dioxygenase-like"/>
    <property type="match status" value="1"/>
</dbReference>
<dbReference type="GO" id="GO:0020037">
    <property type="term" value="F:heme binding"/>
    <property type="evidence" value="ECO:0007669"/>
    <property type="project" value="InterPro"/>
</dbReference>
<accession>A0AAD5DSG5</accession>
<protein>
    <recommendedName>
        <fullName evidence="9">MYND-type domain-containing protein</fullName>
    </recommendedName>
</protein>
<evidence type="ECO:0000256" key="8">
    <source>
        <dbReference type="SAM" id="MobiDB-lite"/>
    </source>
</evidence>
<evidence type="ECO:0000259" key="9">
    <source>
        <dbReference type="PROSITE" id="PS50865"/>
    </source>
</evidence>
<dbReference type="Gene3D" id="1.20.58.480">
    <property type="match status" value="1"/>
</dbReference>
<keyword evidence="11" id="KW-1185">Reference proteome</keyword>
<evidence type="ECO:0000256" key="6">
    <source>
        <dbReference type="PIRSR" id="PIRSR600898-1"/>
    </source>
</evidence>
<dbReference type="Pfam" id="PF01753">
    <property type="entry name" value="zf-MYND"/>
    <property type="match status" value="1"/>
</dbReference>
<dbReference type="PANTHER" id="PTHR28657">
    <property type="entry name" value="INDOLEAMINE 2,3-DIOXYGENASE"/>
    <property type="match status" value="1"/>
</dbReference>
<evidence type="ECO:0000313" key="11">
    <source>
        <dbReference type="Proteomes" id="UP001205105"/>
    </source>
</evidence>
<dbReference type="GO" id="GO:0019441">
    <property type="term" value="P:L-tryptophan catabolic process to kynurenine"/>
    <property type="evidence" value="ECO:0007669"/>
    <property type="project" value="InterPro"/>
</dbReference>
<feature type="region of interest" description="Disordered" evidence="8">
    <location>
        <begin position="363"/>
        <end position="382"/>
    </location>
</feature>
<dbReference type="InterPro" id="IPR002893">
    <property type="entry name" value="Znf_MYND"/>
</dbReference>
<comment type="similarity">
    <text evidence="1">Belongs to the indoleamine 2,3-dioxygenase family.</text>
</comment>
<comment type="caution">
    <text evidence="10">The sequence shown here is derived from an EMBL/GenBank/DDBJ whole genome shotgun (WGS) entry which is preliminary data.</text>
</comment>
<dbReference type="GO" id="GO:0008270">
    <property type="term" value="F:zinc ion binding"/>
    <property type="evidence" value="ECO:0007669"/>
    <property type="project" value="UniProtKB-KW"/>
</dbReference>
<dbReference type="AlphaFoldDB" id="A0AAD5DSG5"/>
<proteinExistence type="inferred from homology"/>
<dbReference type="InterPro" id="IPR000898">
    <property type="entry name" value="Indolamine_dOase"/>
</dbReference>
<dbReference type="Pfam" id="PF01231">
    <property type="entry name" value="IDO"/>
    <property type="match status" value="1"/>
</dbReference>
<evidence type="ECO:0000256" key="5">
    <source>
        <dbReference type="ARBA" id="ARBA00023004"/>
    </source>
</evidence>
<evidence type="ECO:0000256" key="1">
    <source>
        <dbReference type="ARBA" id="ARBA00007119"/>
    </source>
</evidence>
<organism evidence="10 11">
    <name type="scientific">Chlorella ohadii</name>
    <dbReference type="NCBI Taxonomy" id="2649997"/>
    <lineage>
        <taxon>Eukaryota</taxon>
        <taxon>Viridiplantae</taxon>
        <taxon>Chlorophyta</taxon>
        <taxon>core chlorophytes</taxon>
        <taxon>Trebouxiophyceae</taxon>
        <taxon>Chlorellales</taxon>
        <taxon>Chlorellaceae</taxon>
        <taxon>Chlorella clade</taxon>
        <taxon>Chlorella</taxon>
    </lineage>
</organism>
<dbReference type="SUPFAM" id="SSF144232">
    <property type="entry name" value="HIT/MYND zinc finger-like"/>
    <property type="match status" value="1"/>
</dbReference>
<feature type="domain" description="MYND-type" evidence="9">
    <location>
        <begin position="416"/>
        <end position="491"/>
    </location>
</feature>
<keyword evidence="3 7" id="KW-0863">Zinc-finger</keyword>
<keyword evidence="6" id="KW-0349">Heme</keyword>
<keyword evidence="2 6" id="KW-0479">Metal-binding</keyword>
<dbReference type="Proteomes" id="UP001205105">
    <property type="component" value="Unassembled WGS sequence"/>
</dbReference>